<keyword evidence="5 12" id="KW-0732">Signal</keyword>
<evidence type="ECO:0000256" key="10">
    <source>
        <dbReference type="PROSITE-ProRule" id="PRU00473"/>
    </source>
</evidence>
<dbReference type="GO" id="GO:0015288">
    <property type="term" value="F:porin activity"/>
    <property type="evidence" value="ECO:0007669"/>
    <property type="project" value="UniProtKB-KW"/>
</dbReference>
<dbReference type="PANTHER" id="PTHR30329">
    <property type="entry name" value="STATOR ELEMENT OF FLAGELLAR MOTOR COMPLEX"/>
    <property type="match status" value="1"/>
</dbReference>
<evidence type="ECO:0000256" key="3">
    <source>
        <dbReference type="ARBA" id="ARBA00022452"/>
    </source>
</evidence>
<keyword evidence="7" id="KW-0626">Porin</keyword>
<organism evidence="14 15">
    <name type="scientific">Pseudidiomarina donghaiensis</name>
    <dbReference type="NCBI Taxonomy" id="519452"/>
    <lineage>
        <taxon>Bacteria</taxon>
        <taxon>Pseudomonadati</taxon>
        <taxon>Pseudomonadota</taxon>
        <taxon>Gammaproteobacteria</taxon>
        <taxon>Alteromonadales</taxon>
        <taxon>Idiomarinaceae</taxon>
        <taxon>Pseudidiomarina</taxon>
    </lineage>
</organism>
<dbReference type="SUPFAM" id="SSF56925">
    <property type="entry name" value="OMPA-like"/>
    <property type="match status" value="1"/>
</dbReference>
<evidence type="ECO:0000256" key="8">
    <source>
        <dbReference type="ARBA" id="ARBA00023136"/>
    </source>
</evidence>
<dbReference type="PRINTS" id="PR01021">
    <property type="entry name" value="OMPADOMAIN"/>
</dbReference>
<dbReference type="GO" id="GO:0046930">
    <property type="term" value="C:pore complex"/>
    <property type="evidence" value="ECO:0007669"/>
    <property type="project" value="UniProtKB-KW"/>
</dbReference>
<evidence type="ECO:0000256" key="6">
    <source>
        <dbReference type="ARBA" id="ARBA00023065"/>
    </source>
</evidence>
<keyword evidence="3" id="KW-1134">Transmembrane beta strand</keyword>
<dbReference type="InterPro" id="IPR050330">
    <property type="entry name" value="Bact_OuterMem_StrucFunc"/>
</dbReference>
<dbReference type="Gene3D" id="3.30.1330.60">
    <property type="entry name" value="OmpA-like domain"/>
    <property type="match status" value="1"/>
</dbReference>
<keyword evidence="2" id="KW-0813">Transport</keyword>
<feature type="compositionally biased region" description="Pro residues" evidence="11">
    <location>
        <begin position="197"/>
        <end position="208"/>
    </location>
</feature>
<comment type="caution">
    <text evidence="14">The sequence shown here is derived from an EMBL/GenBank/DDBJ whole genome shotgun (WGS) entry which is preliminary data.</text>
</comment>
<evidence type="ECO:0000313" key="14">
    <source>
        <dbReference type="EMBL" id="RUO47018.1"/>
    </source>
</evidence>
<keyword evidence="15" id="KW-1185">Reference proteome</keyword>
<evidence type="ECO:0000256" key="7">
    <source>
        <dbReference type="ARBA" id="ARBA00023114"/>
    </source>
</evidence>
<evidence type="ECO:0000256" key="11">
    <source>
        <dbReference type="SAM" id="MobiDB-lite"/>
    </source>
</evidence>
<dbReference type="InterPro" id="IPR027385">
    <property type="entry name" value="Beta-barrel_OMP"/>
</dbReference>
<feature type="region of interest" description="Disordered" evidence="11">
    <location>
        <begin position="330"/>
        <end position="353"/>
    </location>
</feature>
<dbReference type="EMBL" id="PIPU01000005">
    <property type="protein sequence ID" value="RUO47018.1"/>
    <property type="molecule type" value="Genomic_DNA"/>
</dbReference>
<feature type="region of interest" description="Disordered" evidence="11">
    <location>
        <begin position="194"/>
        <end position="215"/>
    </location>
</feature>
<feature type="signal peptide" evidence="12">
    <location>
        <begin position="1"/>
        <end position="30"/>
    </location>
</feature>
<dbReference type="PRINTS" id="PR01023">
    <property type="entry name" value="NAFLGMOTY"/>
</dbReference>
<dbReference type="PANTHER" id="PTHR30329:SF21">
    <property type="entry name" value="LIPOPROTEIN YIAD-RELATED"/>
    <property type="match status" value="1"/>
</dbReference>
<name>A0A432XE48_9GAMM</name>
<evidence type="ECO:0000259" key="13">
    <source>
        <dbReference type="PROSITE" id="PS51123"/>
    </source>
</evidence>
<dbReference type="AlphaFoldDB" id="A0A432XE48"/>
<evidence type="ECO:0000256" key="5">
    <source>
        <dbReference type="ARBA" id="ARBA00022729"/>
    </source>
</evidence>
<gene>
    <name evidence="14" type="ORF">CWE24_09815</name>
</gene>
<feature type="chain" id="PRO_5019228779" evidence="12">
    <location>
        <begin position="31"/>
        <end position="366"/>
    </location>
</feature>
<dbReference type="InterPro" id="IPR006664">
    <property type="entry name" value="OMP_bac"/>
</dbReference>
<dbReference type="STRING" id="519452.SAMN04488139_1787"/>
<keyword evidence="8 10" id="KW-0472">Membrane</keyword>
<dbReference type="GO" id="GO:0006811">
    <property type="term" value="P:monoatomic ion transport"/>
    <property type="evidence" value="ECO:0007669"/>
    <property type="project" value="UniProtKB-KW"/>
</dbReference>
<dbReference type="Pfam" id="PF00691">
    <property type="entry name" value="OmpA"/>
    <property type="match status" value="1"/>
</dbReference>
<dbReference type="Proteomes" id="UP000286985">
    <property type="component" value="Unassembled WGS sequence"/>
</dbReference>
<keyword evidence="6" id="KW-0406">Ion transport</keyword>
<dbReference type="SUPFAM" id="SSF103088">
    <property type="entry name" value="OmpA-like"/>
    <property type="match status" value="1"/>
</dbReference>
<proteinExistence type="predicted"/>
<dbReference type="InterPro" id="IPR006665">
    <property type="entry name" value="OmpA-like"/>
</dbReference>
<evidence type="ECO:0000313" key="15">
    <source>
        <dbReference type="Proteomes" id="UP000286985"/>
    </source>
</evidence>
<protein>
    <submittedName>
        <fullName evidence="14">OmpA family protein</fullName>
    </submittedName>
</protein>
<dbReference type="GO" id="GO:0009279">
    <property type="term" value="C:cell outer membrane"/>
    <property type="evidence" value="ECO:0007669"/>
    <property type="project" value="UniProtKB-SubCell"/>
</dbReference>
<evidence type="ECO:0000256" key="2">
    <source>
        <dbReference type="ARBA" id="ARBA00022448"/>
    </source>
</evidence>
<dbReference type="CDD" id="cd07185">
    <property type="entry name" value="OmpA_C-like"/>
    <property type="match status" value="1"/>
</dbReference>
<accession>A0A432XE48</accession>
<evidence type="ECO:0000256" key="1">
    <source>
        <dbReference type="ARBA" id="ARBA00004571"/>
    </source>
</evidence>
<comment type="subcellular location">
    <subcellularLocation>
        <location evidence="1">Cell outer membrane</location>
        <topology evidence="1">Multi-pass membrane protein</topology>
    </subcellularLocation>
</comment>
<evidence type="ECO:0000256" key="12">
    <source>
        <dbReference type="SAM" id="SignalP"/>
    </source>
</evidence>
<evidence type="ECO:0000256" key="9">
    <source>
        <dbReference type="ARBA" id="ARBA00023237"/>
    </source>
</evidence>
<dbReference type="Gene3D" id="2.40.160.20">
    <property type="match status" value="1"/>
</dbReference>
<evidence type="ECO:0000256" key="4">
    <source>
        <dbReference type="ARBA" id="ARBA00022692"/>
    </source>
</evidence>
<keyword evidence="9" id="KW-0998">Cell outer membrane</keyword>
<sequence>MRKYKEHLMKRLSIVSAAVLSALVIAPSMAKTGNEPGSIYVGPRIGLFGTDSDRRVIEDNRIQSFGGGFDSAMGGIEAGFQFTPEWGYRVYYDYLRGDLETSGSSTSTGSALGIDLLYNFTPKFYGSIGINGTEFSDVSNRFLRVGAGYKEFLNENWALSIEGAIQQSDGDLTEFMFMTGLRYYFGGATQPTYTKPEPAPAPVAPPKPEPVDSDGDGVMDDKDKCPNTQLGYKVDADGCVMYANETVTRELVVTFGLNSAEISAGQKSDIRETAEFLREYPQLDIVIEGHTDDTGAATYNQQLSDRRAKSVGDSLVNDFGIAEERISTVGYGESRPKYPNNSSENRAKNRRIEAVMSVTKRVPVEN</sequence>
<dbReference type="OrthoDB" id="9805832at2"/>
<dbReference type="InterPro" id="IPR036737">
    <property type="entry name" value="OmpA-like_sf"/>
</dbReference>
<dbReference type="Pfam" id="PF13505">
    <property type="entry name" value="OMP_b-brl"/>
    <property type="match status" value="1"/>
</dbReference>
<reference evidence="15" key="1">
    <citation type="journal article" date="2018" name="Front. Microbiol.">
        <title>Genome-Based Analysis Reveals the Taxonomy and Diversity of the Family Idiomarinaceae.</title>
        <authorList>
            <person name="Liu Y."/>
            <person name="Lai Q."/>
            <person name="Shao Z."/>
        </authorList>
    </citation>
    <scope>NUCLEOTIDE SEQUENCE [LARGE SCALE GENOMIC DNA]</scope>
    <source>
        <strain evidence="15">908033</strain>
    </source>
</reference>
<feature type="domain" description="OmpA-like" evidence="13">
    <location>
        <begin position="242"/>
        <end position="360"/>
    </location>
</feature>
<dbReference type="PROSITE" id="PS51123">
    <property type="entry name" value="OMPA_2"/>
    <property type="match status" value="1"/>
</dbReference>
<dbReference type="InterPro" id="IPR011250">
    <property type="entry name" value="OMP/PagP_B-barrel"/>
</dbReference>
<keyword evidence="4" id="KW-0812">Transmembrane</keyword>